<feature type="transmembrane region" description="Helical" evidence="1">
    <location>
        <begin position="212"/>
        <end position="232"/>
    </location>
</feature>
<dbReference type="EMBL" id="BMKC01000002">
    <property type="protein sequence ID" value="GGA81039.1"/>
    <property type="molecule type" value="Genomic_DNA"/>
</dbReference>
<feature type="transmembrane region" description="Helical" evidence="1">
    <location>
        <begin position="12"/>
        <end position="38"/>
    </location>
</feature>
<feature type="transmembrane region" description="Helical" evidence="1">
    <location>
        <begin position="315"/>
        <end position="337"/>
    </location>
</feature>
<evidence type="ECO:0000256" key="1">
    <source>
        <dbReference type="SAM" id="Phobius"/>
    </source>
</evidence>
<feature type="transmembrane region" description="Helical" evidence="1">
    <location>
        <begin position="271"/>
        <end position="294"/>
    </location>
</feature>
<evidence type="ECO:0000313" key="4">
    <source>
        <dbReference type="EMBL" id="GGA81039.1"/>
    </source>
</evidence>
<proteinExistence type="predicted"/>
<keyword evidence="1" id="KW-1133">Transmembrane helix</keyword>
<gene>
    <name evidence="4" type="ORF">GCM10011521_19230</name>
</gene>
<keyword evidence="1" id="KW-0472">Membrane</keyword>
<feature type="domain" description="DUF4010" evidence="3">
    <location>
        <begin position="190"/>
        <end position="398"/>
    </location>
</feature>
<dbReference type="PANTHER" id="PTHR39084:SF1">
    <property type="entry name" value="DUF4010 DOMAIN-CONTAINING PROTEIN"/>
    <property type="match status" value="1"/>
</dbReference>
<dbReference type="PANTHER" id="PTHR39084">
    <property type="entry name" value="MEMBRANE PROTEIN-RELATED"/>
    <property type="match status" value="1"/>
</dbReference>
<reference evidence="5" key="1">
    <citation type="journal article" date="2019" name="Int. J. Syst. Evol. Microbiol.">
        <title>The Global Catalogue of Microorganisms (GCM) 10K type strain sequencing project: providing services to taxonomists for standard genome sequencing and annotation.</title>
        <authorList>
            <consortium name="The Broad Institute Genomics Platform"/>
            <consortium name="The Broad Institute Genome Sequencing Center for Infectious Disease"/>
            <person name="Wu L."/>
            <person name="Ma J."/>
        </authorList>
    </citation>
    <scope>NUCLEOTIDE SEQUENCE [LARGE SCALE GENOMIC DNA]</scope>
    <source>
        <strain evidence="5">CGMCC 1.15905</strain>
    </source>
</reference>
<feature type="transmembrane region" description="Helical" evidence="1">
    <location>
        <begin position="185"/>
        <end position="206"/>
    </location>
</feature>
<keyword evidence="1" id="KW-0812">Transmembrane</keyword>
<feature type="transmembrane region" description="Helical" evidence="1">
    <location>
        <begin position="58"/>
        <end position="84"/>
    </location>
</feature>
<feature type="transmembrane region" description="Helical" evidence="1">
    <location>
        <begin position="402"/>
        <end position="423"/>
    </location>
</feature>
<organism evidence="4 5">
    <name type="scientific">Arenimonas soli</name>
    <dbReference type="NCBI Taxonomy" id="2269504"/>
    <lineage>
        <taxon>Bacteria</taxon>
        <taxon>Pseudomonadati</taxon>
        <taxon>Pseudomonadota</taxon>
        <taxon>Gammaproteobacteria</taxon>
        <taxon>Lysobacterales</taxon>
        <taxon>Lysobacteraceae</taxon>
        <taxon>Arenimonas</taxon>
    </lineage>
</organism>
<evidence type="ECO:0000313" key="5">
    <source>
        <dbReference type="Proteomes" id="UP000623419"/>
    </source>
</evidence>
<dbReference type="Proteomes" id="UP000623419">
    <property type="component" value="Unassembled WGS sequence"/>
</dbReference>
<feature type="domain" description="MgtC/SapB/SrpB/YhiD N-terminal" evidence="2">
    <location>
        <begin position="26"/>
        <end position="141"/>
    </location>
</feature>
<accession>A0ABQ1HLZ0</accession>
<keyword evidence="5" id="KW-1185">Reference proteome</keyword>
<comment type="caution">
    <text evidence="4">The sequence shown here is derived from an EMBL/GenBank/DDBJ whole genome shotgun (WGS) entry which is preliminary data.</text>
</comment>
<evidence type="ECO:0000259" key="2">
    <source>
        <dbReference type="Pfam" id="PF02308"/>
    </source>
</evidence>
<protein>
    <recommendedName>
        <fullName evidence="6">DUF4010 domain-containing protein</fullName>
    </recommendedName>
</protein>
<feature type="transmembrane region" description="Helical" evidence="1">
    <location>
        <begin position="244"/>
        <end position="265"/>
    </location>
</feature>
<feature type="transmembrane region" description="Helical" evidence="1">
    <location>
        <begin position="105"/>
        <end position="135"/>
    </location>
</feature>
<dbReference type="Pfam" id="PF02308">
    <property type="entry name" value="MgtC"/>
    <property type="match status" value="1"/>
</dbReference>
<dbReference type="InterPro" id="IPR049177">
    <property type="entry name" value="MgtC_SapB_SrpB_YhiD_N"/>
</dbReference>
<dbReference type="Pfam" id="PF13194">
    <property type="entry name" value="DUF4010"/>
    <property type="match status" value="1"/>
</dbReference>
<evidence type="ECO:0008006" key="6">
    <source>
        <dbReference type="Google" id="ProtNLM"/>
    </source>
</evidence>
<dbReference type="InterPro" id="IPR025105">
    <property type="entry name" value="DUF4010"/>
</dbReference>
<feature type="transmembrane region" description="Helical" evidence="1">
    <location>
        <begin position="377"/>
        <end position="396"/>
    </location>
</feature>
<sequence length="424" mass="42911">MQARVRLEAQSGMTAITVHALPLLPLATALGVGLLVGAVRERRHPGRATSAGLRTHALAALCGAVALWLGLAVFVVVVALSGLFAAMSYRLSRAEDPGLTGEITLVLTTLLGGLALGLPALAGGLGVVVAALVYLKAPLHQLARERVSEAEVRDGLVLLASALVVLPLVPDRSIGPFDVFNPAMLWKLVVLVMAISALGHVALRLVGNRWGLAVAGFFAGYVSSTAAVAGFGQRVRETPSLRSPAVGAAMLANLASLSLFVPILLAVSPGLLAQVGGELAAGGAVLLAGGLLGLRPDGQGEPPPTAQSRMFRFRHALLFAVIITAVLFASAALNAWLGPRGAMAGATLAALAEVHAAAATVAKLSASGALDVEQARWAIVLMLAASSVAKSVVAFASGGPAYGLRVAAGLVAMVVATATVAWLN</sequence>
<feature type="transmembrane region" description="Helical" evidence="1">
    <location>
        <begin position="343"/>
        <end position="365"/>
    </location>
</feature>
<name>A0ABQ1HLZ0_9GAMM</name>
<evidence type="ECO:0000259" key="3">
    <source>
        <dbReference type="Pfam" id="PF13194"/>
    </source>
</evidence>